<evidence type="ECO:0000256" key="2">
    <source>
        <dbReference type="ARBA" id="ARBA00022737"/>
    </source>
</evidence>
<dbReference type="InterPro" id="IPR001611">
    <property type="entry name" value="Leu-rich_rpt"/>
</dbReference>
<evidence type="ECO:0008006" key="5">
    <source>
        <dbReference type="Google" id="ProtNLM"/>
    </source>
</evidence>
<proteinExistence type="predicted"/>
<organism evidence="3 4">
    <name type="scientific">Spironucleus salmonicida</name>
    <dbReference type="NCBI Taxonomy" id="348837"/>
    <lineage>
        <taxon>Eukaryota</taxon>
        <taxon>Metamonada</taxon>
        <taxon>Diplomonadida</taxon>
        <taxon>Hexamitidae</taxon>
        <taxon>Hexamitinae</taxon>
        <taxon>Spironucleus</taxon>
    </lineage>
</organism>
<dbReference type="InterPro" id="IPR032675">
    <property type="entry name" value="LRR_dom_sf"/>
</dbReference>
<dbReference type="GeneID" id="94294384"/>
<evidence type="ECO:0000313" key="3">
    <source>
        <dbReference type="EMBL" id="KAH0577013.1"/>
    </source>
</evidence>
<reference evidence="3 4" key="1">
    <citation type="journal article" date="2014" name="PLoS Genet.">
        <title>The Genome of Spironucleus salmonicida Highlights a Fish Pathogen Adapted to Fluctuating Environments.</title>
        <authorList>
            <person name="Xu F."/>
            <person name="Jerlstrom-Hultqvist J."/>
            <person name="Einarsson E."/>
            <person name="Astvaldsson A."/>
            <person name="Svard S.G."/>
            <person name="Andersson J.O."/>
        </authorList>
    </citation>
    <scope>NUCLEOTIDE SEQUENCE [LARGE SCALE GENOMIC DNA]</scope>
    <source>
        <strain evidence="3 4">ATCC 50377</strain>
    </source>
</reference>
<dbReference type="KEGG" id="ssao:94294384"/>
<dbReference type="InterPro" id="IPR052574">
    <property type="entry name" value="CDIRP"/>
</dbReference>
<dbReference type="PANTHER" id="PTHR47566">
    <property type="match status" value="1"/>
</dbReference>
<protein>
    <recommendedName>
        <fullName evidence="5">Leucine rich repeat-containing protein</fullName>
    </recommendedName>
</protein>
<sequence length="415" mass="49415">MLRDFHVQFIFYYQLHSYLESLLLNHQKLIYSLVYLLFKEQQKQKRKTKQNCSLITKHNTTILQQYDMIIRKLYTKIISMSIKRYQLNIIFNISIEMIECETSDSCYSQVNSTCKQLLLSNFQEKQIQYVSQIAQSMIAFTQTVKTILFNEENKHCYKHFTEYIEIEQLLANNNQLKKTKFVESCQFLQFVDLSFNELTKVQFKSDSLLQLNLSYNRIRSIDISFFPKLKILVATNNEIVKFYGSNSELLYLNLSNNKLQNFSDKYLQHILFLNLSANTLQNIKLYNEYDYLQLSNNPIKYIEKLSSKSLLVNQTMIQFWNYCSFSNIQYLETDLEYPIMFLQLFEKLDFLNGIKITNMKNQSQVYSYVKFARCVAQTALRLKIIPVFVDIGRKIAEFKSLRAQELMLMLQLQNL</sequence>
<evidence type="ECO:0000256" key="1">
    <source>
        <dbReference type="ARBA" id="ARBA00022614"/>
    </source>
</evidence>
<keyword evidence="2" id="KW-0677">Repeat</keyword>
<dbReference type="Proteomes" id="UP000018208">
    <property type="component" value="Unassembled WGS sequence"/>
</dbReference>
<accession>A0A9P8LZ66</accession>
<comment type="caution">
    <text evidence="3">The sequence shown here is derived from an EMBL/GenBank/DDBJ whole genome shotgun (WGS) entry which is preliminary data.</text>
</comment>
<dbReference type="PROSITE" id="PS51450">
    <property type="entry name" value="LRR"/>
    <property type="match status" value="1"/>
</dbReference>
<dbReference type="EMBL" id="AUWU02000001">
    <property type="protein sequence ID" value="KAH0577013.1"/>
    <property type="molecule type" value="Genomic_DNA"/>
</dbReference>
<dbReference type="Gene3D" id="3.80.10.10">
    <property type="entry name" value="Ribonuclease Inhibitor"/>
    <property type="match status" value="2"/>
</dbReference>
<gene>
    <name evidence="3" type="ORF">SS50377_20361</name>
</gene>
<dbReference type="RefSeq" id="XP_067767786.1">
    <property type="nucleotide sequence ID" value="XM_067904304.1"/>
</dbReference>
<keyword evidence="4" id="KW-1185">Reference proteome</keyword>
<name>A0A9P8LZ66_9EUKA</name>
<dbReference type="SUPFAM" id="SSF52058">
    <property type="entry name" value="L domain-like"/>
    <property type="match status" value="1"/>
</dbReference>
<evidence type="ECO:0000313" key="4">
    <source>
        <dbReference type="Proteomes" id="UP000018208"/>
    </source>
</evidence>
<keyword evidence="1" id="KW-0433">Leucine-rich repeat</keyword>
<dbReference type="PANTHER" id="PTHR47566:SF1">
    <property type="entry name" value="PROTEIN NUD1"/>
    <property type="match status" value="1"/>
</dbReference>
<dbReference type="OrthoDB" id="7451790at2759"/>
<dbReference type="AlphaFoldDB" id="A0A9P8LZ66"/>
<dbReference type="GO" id="GO:0035591">
    <property type="term" value="F:signaling adaptor activity"/>
    <property type="evidence" value="ECO:0007669"/>
    <property type="project" value="TreeGrafter"/>
</dbReference>